<keyword evidence="9" id="KW-0812">Transmembrane</keyword>
<feature type="transmembrane region" description="Helical" evidence="9">
    <location>
        <begin position="52"/>
        <end position="71"/>
    </location>
</feature>
<dbReference type="PANTHER" id="PTHR24421:SF10">
    <property type="entry name" value="NITRATE_NITRITE SENSOR PROTEIN NARQ"/>
    <property type="match status" value="1"/>
</dbReference>
<dbReference type="InterPro" id="IPR011712">
    <property type="entry name" value="Sig_transdc_His_kin_sub3_dim/P"/>
</dbReference>
<dbReference type="STRING" id="1428644.BIV57_03765"/>
<reference evidence="11 12" key="1">
    <citation type="submission" date="2016-10" db="EMBL/GenBank/DDBJ databases">
        <title>Genome sequence of Streptomyces gilvigriseus MUSC 26.</title>
        <authorList>
            <person name="Lee L.-H."/>
            <person name="Ser H.-L."/>
        </authorList>
    </citation>
    <scope>NUCLEOTIDE SEQUENCE [LARGE SCALE GENOMIC DNA]</scope>
    <source>
        <strain evidence="11 12">MUSC 26</strain>
    </source>
</reference>
<organism evidence="11 12">
    <name type="scientific">Mangrovactinospora gilvigrisea</name>
    <dbReference type="NCBI Taxonomy" id="1428644"/>
    <lineage>
        <taxon>Bacteria</taxon>
        <taxon>Bacillati</taxon>
        <taxon>Actinomycetota</taxon>
        <taxon>Actinomycetes</taxon>
        <taxon>Kitasatosporales</taxon>
        <taxon>Streptomycetaceae</taxon>
        <taxon>Mangrovactinospora</taxon>
    </lineage>
</organism>
<evidence type="ECO:0000256" key="6">
    <source>
        <dbReference type="ARBA" id="ARBA00022777"/>
    </source>
</evidence>
<accession>A0A1J7CBK5</accession>
<dbReference type="InterPro" id="IPR036890">
    <property type="entry name" value="HATPase_C_sf"/>
</dbReference>
<dbReference type="AlphaFoldDB" id="A0A1J7CBK5"/>
<dbReference type="Pfam" id="PF07730">
    <property type="entry name" value="HisKA_3"/>
    <property type="match status" value="1"/>
</dbReference>
<feature type="transmembrane region" description="Helical" evidence="9">
    <location>
        <begin position="144"/>
        <end position="168"/>
    </location>
</feature>
<keyword evidence="12" id="KW-1185">Reference proteome</keyword>
<evidence type="ECO:0000256" key="3">
    <source>
        <dbReference type="ARBA" id="ARBA00022553"/>
    </source>
</evidence>
<feature type="domain" description="Signal transduction histidine kinase subgroup 3 dimerisation and phosphoacceptor" evidence="10">
    <location>
        <begin position="201"/>
        <end position="266"/>
    </location>
</feature>
<keyword evidence="3" id="KW-0597">Phosphoprotein</keyword>
<dbReference type="Gene3D" id="1.20.5.1930">
    <property type="match status" value="1"/>
</dbReference>
<evidence type="ECO:0000256" key="7">
    <source>
        <dbReference type="ARBA" id="ARBA00022840"/>
    </source>
</evidence>
<dbReference type="CDD" id="cd16917">
    <property type="entry name" value="HATPase_UhpB-NarQ-NarX-like"/>
    <property type="match status" value="1"/>
</dbReference>
<feature type="transmembrane region" description="Helical" evidence="9">
    <location>
        <begin position="78"/>
        <end position="100"/>
    </location>
</feature>
<dbReference type="Proteomes" id="UP000243342">
    <property type="component" value="Unassembled WGS sequence"/>
</dbReference>
<keyword evidence="6" id="KW-0418">Kinase</keyword>
<evidence type="ECO:0000256" key="9">
    <source>
        <dbReference type="SAM" id="Phobius"/>
    </source>
</evidence>
<name>A0A1J7CBK5_9ACTN</name>
<comment type="caution">
    <text evidence="11">The sequence shown here is derived from an EMBL/GenBank/DDBJ whole genome shotgun (WGS) entry which is preliminary data.</text>
</comment>
<keyword evidence="9" id="KW-0472">Membrane</keyword>
<keyword evidence="4" id="KW-0808">Transferase</keyword>
<evidence type="ECO:0000256" key="8">
    <source>
        <dbReference type="ARBA" id="ARBA00023012"/>
    </source>
</evidence>
<protein>
    <recommendedName>
        <fullName evidence="2">histidine kinase</fullName>
        <ecNumber evidence="2">2.7.13.3</ecNumber>
    </recommendedName>
</protein>
<evidence type="ECO:0000313" key="11">
    <source>
        <dbReference type="EMBL" id="OIV38896.1"/>
    </source>
</evidence>
<keyword evidence="8" id="KW-0902">Two-component regulatory system</keyword>
<proteinExistence type="predicted"/>
<dbReference type="SUPFAM" id="SSF55874">
    <property type="entry name" value="ATPase domain of HSP90 chaperone/DNA topoisomerase II/histidine kinase"/>
    <property type="match status" value="1"/>
</dbReference>
<keyword evidence="5" id="KW-0547">Nucleotide-binding</keyword>
<dbReference type="GO" id="GO:0016020">
    <property type="term" value="C:membrane"/>
    <property type="evidence" value="ECO:0007669"/>
    <property type="project" value="InterPro"/>
</dbReference>
<evidence type="ECO:0000313" key="12">
    <source>
        <dbReference type="Proteomes" id="UP000243342"/>
    </source>
</evidence>
<gene>
    <name evidence="11" type="ORF">BIV57_03765</name>
</gene>
<feature type="transmembrane region" description="Helical" evidence="9">
    <location>
        <begin position="112"/>
        <end position="132"/>
    </location>
</feature>
<comment type="catalytic activity">
    <reaction evidence="1">
        <text>ATP + protein L-histidine = ADP + protein N-phospho-L-histidine.</text>
        <dbReference type="EC" id="2.7.13.3"/>
    </reaction>
</comment>
<dbReference type="InterPro" id="IPR050482">
    <property type="entry name" value="Sensor_HK_TwoCompSys"/>
</dbReference>
<dbReference type="EC" id="2.7.13.3" evidence="2"/>
<keyword evidence="9" id="KW-1133">Transmembrane helix</keyword>
<dbReference type="EMBL" id="MLCF01000011">
    <property type="protein sequence ID" value="OIV38896.1"/>
    <property type="molecule type" value="Genomic_DNA"/>
</dbReference>
<evidence type="ECO:0000256" key="5">
    <source>
        <dbReference type="ARBA" id="ARBA00022741"/>
    </source>
</evidence>
<dbReference type="RefSeq" id="WP_071655230.1">
    <property type="nucleotide sequence ID" value="NZ_MLCF01000011.1"/>
</dbReference>
<evidence type="ECO:0000256" key="2">
    <source>
        <dbReference type="ARBA" id="ARBA00012438"/>
    </source>
</evidence>
<dbReference type="GO" id="GO:0005524">
    <property type="term" value="F:ATP binding"/>
    <property type="evidence" value="ECO:0007669"/>
    <property type="project" value="UniProtKB-KW"/>
</dbReference>
<keyword evidence="7" id="KW-0067">ATP-binding</keyword>
<dbReference type="GO" id="GO:0000155">
    <property type="term" value="F:phosphorelay sensor kinase activity"/>
    <property type="evidence" value="ECO:0007669"/>
    <property type="project" value="InterPro"/>
</dbReference>
<sequence>MEAAGVAARGAELRRAMGWEHRRSLVLDAVLALLSGVEFAAELPMFAQRFGVPVWVSTVLGFLLGASLLVRRRWPVQLVLLSAATSPTSSGYLLGIVALYSLGVYCRDRRMVLGVGGIALAAALVVVFTVDLRQRGGAAAHLPLWQWTVIGLLMTVGGIVTPVLLGLYSGARRRLVAGLQERARALEAQQRLLAERARTEERARIAREMHDVVAHRVSLMVVHARAIEAVAPRDAGRAVESANLMGEIGRQALDELRQILGVLRSDGAAAAPVLADVEALVAESRAAGMDVVLEVRGEPRRMPGDVEGAAYRVVQEALTNVHKHAVGAAVHVAVAYGDGVAVTVVNACPPGAGGALLPSGGNGLRGMRERVEALGGRFAAGATEESGFRVHAAL</sequence>
<evidence type="ECO:0000256" key="1">
    <source>
        <dbReference type="ARBA" id="ARBA00000085"/>
    </source>
</evidence>
<evidence type="ECO:0000256" key="4">
    <source>
        <dbReference type="ARBA" id="ARBA00022679"/>
    </source>
</evidence>
<dbReference type="GO" id="GO:0046983">
    <property type="term" value="F:protein dimerization activity"/>
    <property type="evidence" value="ECO:0007669"/>
    <property type="project" value="InterPro"/>
</dbReference>
<dbReference type="Gene3D" id="3.30.565.10">
    <property type="entry name" value="Histidine kinase-like ATPase, C-terminal domain"/>
    <property type="match status" value="1"/>
</dbReference>
<dbReference type="PANTHER" id="PTHR24421">
    <property type="entry name" value="NITRATE/NITRITE SENSOR PROTEIN NARX-RELATED"/>
    <property type="match status" value="1"/>
</dbReference>
<evidence type="ECO:0000259" key="10">
    <source>
        <dbReference type="Pfam" id="PF07730"/>
    </source>
</evidence>